<dbReference type="Proteomes" id="UP000467385">
    <property type="component" value="Chromosome"/>
</dbReference>
<keyword evidence="2" id="KW-1185">Reference proteome</keyword>
<evidence type="ECO:0000313" key="1">
    <source>
        <dbReference type="EMBL" id="BBZ39406.1"/>
    </source>
</evidence>
<organism evidence="1 2">
    <name type="scientific">Mycobacterium conspicuum</name>
    <dbReference type="NCBI Taxonomy" id="44010"/>
    <lineage>
        <taxon>Bacteria</taxon>
        <taxon>Bacillati</taxon>
        <taxon>Actinomycetota</taxon>
        <taxon>Actinomycetes</taxon>
        <taxon>Mycobacteriales</taxon>
        <taxon>Mycobacteriaceae</taxon>
        <taxon>Mycobacterium</taxon>
    </lineage>
</organism>
<accession>A0A1X1THQ9</accession>
<dbReference type="RefSeq" id="WP_139825122.1">
    <property type="nucleotide sequence ID" value="NZ_AP022613.1"/>
</dbReference>
<dbReference type="EMBL" id="AP022613">
    <property type="protein sequence ID" value="BBZ39406.1"/>
    <property type="molecule type" value="Genomic_DNA"/>
</dbReference>
<protein>
    <submittedName>
        <fullName evidence="1">Uncharacterized protein</fullName>
    </submittedName>
</protein>
<sequence>MTYSADHIAGLRAVRSELVASWRSVNELIAEAEGGLDAIDSPVPEATMLDLLAAADAVPVPSGDAPSRWRYDHVAQS</sequence>
<dbReference type="AlphaFoldDB" id="A0A1X1THQ9"/>
<proteinExistence type="predicted"/>
<name>A0A1X1THQ9_9MYCO</name>
<reference evidence="1 2" key="1">
    <citation type="journal article" date="2019" name="Emerg. Microbes Infect.">
        <title>Comprehensive subspecies identification of 175 nontuberculous mycobacteria species based on 7547 genomic profiles.</title>
        <authorList>
            <person name="Matsumoto Y."/>
            <person name="Kinjo T."/>
            <person name="Motooka D."/>
            <person name="Nabeya D."/>
            <person name="Jung N."/>
            <person name="Uechi K."/>
            <person name="Horii T."/>
            <person name="Iida T."/>
            <person name="Fujita J."/>
            <person name="Nakamura S."/>
        </authorList>
    </citation>
    <scope>NUCLEOTIDE SEQUENCE [LARGE SCALE GENOMIC DNA]</scope>
    <source>
        <strain evidence="1 2">JCM 14738</strain>
    </source>
</reference>
<evidence type="ECO:0000313" key="2">
    <source>
        <dbReference type="Proteomes" id="UP000467385"/>
    </source>
</evidence>
<gene>
    <name evidence="1" type="ORF">MCNS_24690</name>
</gene>